<keyword evidence="2" id="KW-1185">Reference proteome</keyword>
<proteinExistence type="predicted"/>
<accession>A0AAN9EDN5</accession>
<organism evidence="1 2">
    <name type="scientific">Crotalaria pallida</name>
    <name type="common">Smooth rattlebox</name>
    <name type="synonym">Crotalaria striata</name>
    <dbReference type="NCBI Taxonomy" id="3830"/>
    <lineage>
        <taxon>Eukaryota</taxon>
        <taxon>Viridiplantae</taxon>
        <taxon>Streptophyta</taxon>
        <taxon>Embryophyta</taxon>
        <taxon>Tracheophyta</taxon>
        <taxon>Spermatophyta</taxon>
        <taxon>Magnoliopsida</taxon>
        <taxon>eudicotyledons</taxon>
        <taxon>Gunneridae</taxon>
        <taxon>Pentapetalae</taxon>
        <taxon>rosids</taxon>
        <taxon>fabids</taxon>
        <taxon>Fabales</taxon>
        <taxon>Fabaceae</taxon>
        <taxon>Papilionoideae</taxon>
        <taxon>50 kb inversion clade</taxon>
        <taxon>genistoids sensu lato</taxon>
        <taxon>core genistoids</taxon>
        <taxon>Crotalarieae</taxon>
        <taxon>Crotalaria</taxon>
    </lineage>
</organism>
<evidence type="ECO:0000313" key="1">
    <source>
        <dbReference type="EMBL" id="KAK7255034.1"/>
    </source>
</evidence>
<sequence length="345" mass="38829">MCGFGDYFDPLQRLAMRGEVGGVCSGTSKRKRPKLEECEGKYQINSQVESNCNYNGSGSSSQPKVRYRRPTRANNFAMSELPKIVLEDVTNVIQVSYCQESHFEDLSNSVQRSQVVDATNPTSDVLSYIEMSRYRAEKVLSTIRVSSAVPHVAKIPNKCGHVQMLNCDTSNIISCRASNVSPPGIEKKLSYKSVNKIICDLSHQFSVVEGCDVISKVDVVDERRSKGRSKGETNARFEAFQPLRRSKRFKPLSDLMNSESGKDNVKKYVGQSSVSTERSHGKENIDPVNIRGGDKDYDNISYFGTVCDPKCKAGVVNQRRSKRERKVRVEEVQPLRRSKRFKLFV</sequence>
<reference evidence="1 2" key="1">
    <citation type="submission" date="2024-01" db="EMBL/GenBank/DDBJ databases">
        <title>The genomes of 5 underutilized Papilionoideae crops provide insights into root nodulation and disease resistanc.</title>
        <authorList>
            <person name="Yuan L."/>
        </authorList>
    </citation>
    <scope>NUCLEOTIDE SEQUENCE [LARGE SCALE GENOMIC DNA]</scope>
    <source>
        <strain evidence="1">ZHUSHIDOU_FW_LH</strain>
        <tissue evidence="1">Leaf</tissue>
    </source>
</reference>
<dbReference type="Proteomes" id="UP001372338">
    <property type="component" value="Unassembled WGS sequence"/>
</dbReference>
<name>A0AAN9EDN5_CROPI</name>
<dbReference type="EMBL" id="JAYWIO010000006">
    <property type="protein sequence ID" value="KAK7255034.1"/>
    <property type="molecule type" value="Genomic_DNA"/>
</dbReference>
<comment type="caution">
    <text evidence="1">The sequence shown here is derived from an EMBL/GenBank/DDBJ whole genome shotgun (WGS) entry which is preliminary data.</text>
</comment>
<protein>
    <submittedName>
        <fullName evidence="1">Uncharacterized protein</fullName>
    </submittedName>
</protein>
<gene>
    <name evidence="1" type="ORF">RIF29_28436</name>
</gene>
<dbReference type="AlphaFoldDB" id="A0AAN9EDN5"/>
<evidence type="ECO:0000313" key="2">
    <source>
        <dbReference type="Proteomes" id="UP001372338"/>
    </source>
</evidence>